<sequence length="112" mass="12675">MKQRSVVVFGLVNIVVEYTLTMIGFHGLITKLEVWKLHHQTLKVGRDQNVFQGNSNKPKCGRDILFRYNMSILVPTVGPHHQTLKANYGQSALKKSPLSPNKARLRCSITEC</sequence>
<comment type="caution">
    <text evidence="2">The sequence shown here is derived from an EMBL/GenBank/DDBJ whole genome shotgun (WGS) entry which is preliminary data.</text>
</comment>
<organism evidence="2 3">
    <name type="scientific">Eumeta variegata</name>
    <name type="common">Bagworm moth</name>
    <name type="synonym">Eumeta japonica</name>
    <dbReference type="NCBI Taxonomy" id="151549"/>
    <lineage>
        <taxon>Eukaryota</taxon>
        <taxon>Metazoa</taxon>
        <taxon>Ecdysozoa</taxon>
        <taxon>Arthropoda</taxon>
        <taxon>Hexapoda</taxon>
        <taxon>Insecta</taxon>
        <taxon>Pterygota</taxon>
        <taxon>Neoptera</taxon>
        <taxon>Endopterygota</taxon>
        <taxon>Lepidoptera</taxon>
        <taxon>Glossata</taxon>
        <taxon>Ditrysia</taxon>
        <taxon>Tineoidea</taxon>
        <taxon>Psychidae</taxon>
        <taxon>Oiketicinae</taxon>
        <taxon>Eumeta</taxon>
    </lineage>
</organism>
<proteinExistence type="predicted"/>
<protein>
    <submittedName>
        <fullName evidence="2">Uncharacterized protein</fullName>
    </submittedName>
</protein>
<keyword evidence="1" id="KW-0812">Transmembrane</keyword>
<accession>A0A4C1WPE7</accession>
<evidence type="ECO:0000256" key="1">
    <source>
        <dbReference type="SAM" id="Phobius"/>
    </source>
</evidence>
<name>A0A4C1WPE7_EUMVA</name>
<dbReference type="AlphaFoldDB" id="A0A4C1WPE7"/>
<feature type="transmembrane region" description="Helical" evidence="1">
    <location>
        <begin position="6"/>
        <end position="29"/>
    </location>
</feature>
<keyword evidence="3" id="KW-1185">Reference proteome</keyword>
<keyword evidence="1" id="KW-0472">Membrane</keyword>
<keyword evidence="1" id="KW-1133">Transmembrane helix</keyword>
<reference evidence="2 3" key="1">
    <citation type="journal article" date="2019" name="Commun. Biol.">
        <title>The bagworm genome reveals a unique fibroin gene that provides high tensile strength.</title>
        <authorList>
            <person name="Kono N."/>
            <person name="Nakamura H."/>
            <person name="Ohtoshi R."/>
            <person name="Tomita M."/>
            <person name="Numata K."/>
            <person name="Arakawa K."/>
        </authorList>
    </citation>
    <scope>NUCLEOTIDE SEQUENCE [LARGE SCALE GENOMIC DNA]</scope>
</reference>
<dbReference type="EMBL" id="BGZK01000597">
    <property type="protein sequence ID" value="GBP52199.1"/>
    <property type="molecule type" value="Genomic_DNA"/>
</dbReference>
<evidence type="ECO:0000313" key="2">
    <source>
        <dbReference type="EMBL" id="GBP52199.1"/>
    </source>
</evidence>
<gene>
    <name evidence="2" type="ORF">EVAR_87584_1</name>
</gene>
<dbReference type="Proteomes" id="UP000299102">
    <property type="component" value="Unassembled WGS sequence"/>
</dbReference>
<evidence type="ECO:0000313" key="3">
    <source>
        <dbReference type="Proteomes" id="UP000299102"/>
    </source>
</evidence>